<dbReference type="PROSITE" id="PS51257">
    <property type="entry name" value="PROKAR_LIPOPROTEIN"/>
    <property type="match status" value="1"/>
</dbReference>
<proteinExistence type="predicted"/>
<dbReference type="AlphaFoldDB" id="A0A1I4V950"/>
<evidence type="ECO:0000313" key="1">
    <source>
        <dbReference type="EMBL" id="SFM97530.1"/>
    </source>
</evidence>
<evidence type="ECO:0000313" key="2">
    <source>
        <dbReference type="Proteomes" id="UP000198769"/>
    </source>
</evidence>
<dbReference type="OrthoDB" id="8605367at2"/>
<keyword evidence="2" id="KW-1185">Reference proteome</keyword>
<protein>
    <submittedName>
        <fullName evidence="1">Uncharacterized protein</fullName>
    </submittedName>
</protein>
<reference evidence="2" key="1">
    <citation type="submission" date="2016-10" db="EMBL/GenBank/DDBJ databases">
        <authorList>
            <person name="Varghese N."/>
            <person name="Submissions S."/>
        </authorList>
    </citation>
    <scope>NUCLEOTIDE SEQUENCE [LARGE SCALE GENOMIC DNA]</scope>
    <source>
        <strain evidence="2">DSM 25575</strain>
    </source>
</reference>
<sequence length="300" mass="34757">MIKKIVAVCMLSVLVFSCKKEVQKVAETKTANDSITQTEIKEDLFKPIDTACSTANKTEDYIAALQWYKAKTDKEIAVNSPEQNDRLYEDYVKIRTKYTDCLNGLHQDILDQYTDYHTNEPDTYRLPDNVKKIAAELNKAGLEFRVMGEGLTEIHSVYGYDYAVFKNKVTPDYDSYILQLANDSKENYAINGGLMITWQELGDRLIAWENFMNKFPKSPLIKKAKREYDDYLLDYILGMDSSPTYDRTEGRLMDDPKEEYSRIIKKYPNSRTAKKAKELIAAFDAHIPVDQIEDRINLRR</sequence>
<dbReference type="EMBL" id="FOVD01000001">
    <property type="protein sequence ID" value="SFM97530.1"/>
    <property type="molecule type" value="Genomic_DNA"/>
</dbReference>
<name>A0A1I4V950_CHROL</name>
<gene>
    <name evidence="1" type="ORF">SAMN05421594_0030</name>
</gene>
<dbReference type="Proteomes" id="UP000198769">
    <property type="component" value="Unassembled WGS sequence"/>
</dbReference>
<organism evidence="1 2">
    <name type="scientific">Chryseobacterium oleae</name>
    <dbReference type="NCBI Taxonomy" id="491207"/>
    <lineage>
        <taxon>Bacteria</taxon>
        <taxon>Pseudomonadati</taxon>
        <taxon>Bacteroidota</taxon>
        <taxon>Flavobacteriia</taxon>
        <taxon>Flavobacteriales</taxon>
        <taxon>Weeksellaceae</taxon>
        <taxon>Chryseobacterium group</taxon>
        <taxon>Chryseobacterium</taxon>
    </lineage>
</organism>
<dbReference type="RefSeq" id="WP_090021655.1">
    <property type="nucleotide sequence ID" value="NZ_FOVD01000001.1"/>
</dbReference>
<accession>A0A1I4V950</accession>